<evidence type="ECO:0000256" key="1">
    <source>
        <dbReference type="SAM" id="SignalP"/>
    </source>
</evidence>
<comment type="caution">
    <text evidence="2">The sequence shown here is derived from an EMBL/GenBank/DDBJ whole genome shotgun (WGS) entry which is preliminary data.</text>
</comment>
<feature type="signal peptide" evidence="1">
    <location>
        <begin position="1"/>
        <end position="20"/>
    </location>
</feature>
<dbReference type="NCBIfam" id="NF041112">
    <property type="entry name" value="chap_CsgH_alph"/>
    <property type="match status" value="1"/>
</dbReference>
<reference evidence="3" key="1">
    <citation type="journal article" date="2019" name="Int. J. Syst. Evol. Microbiol.">
        <title>The Global Catalogue of Microorganisms (GCM) 10K type strain sequencing project: providing services to taxonomists for standard genome sequencing and annotation.</title>
        <authorList>
            <consortium name="The Broad Institute Genomics Platform"/>
            <consortium name="The Broad Institute Genome Sequencing Center for Infectious Disease"/>
            <person name="Wu L."/>
            <person name="Ma J."/>
        </authorList>
    </citation>
    <scope>NUCLEOTIDE SEQUENCE [LARGE SCALE GENOMIC DNA]</scope>
    <source>
        <strain evidence="3">JCM 17225</strain>
    </source>
</reference>
<proteinExistence type="predicted"/>
<dbReference type="RefSeq" id="WP_345054131.1">
    <property type="nucleotide sequence ID" value="NZ_BAABDK010000017.1"/>
</dbReference>
<keyword evidence="3" id="KW-1185">Reference proteome</keyword>
<dbReference type="Proteomes" id="UP001501469">
    <property type="component" value="Unassembled WGS sequence"/>
</dbReference>
<dbReference type="EMBL" id="BAABDK010000017">
    <property type="protein sequence ID" value="GAA4036697.1"/>
    <property type="molecule type" value="Genomic_DNA"/>
</dbReference>
<evidence type="ECO:0008006" key="4">
    <source>
        <dbReference type="Google" id="ProtNLM"/>
    </source>
</evidence>
<accession>A0ABP7U5Z1</accession>
<sequence length="127" mass="14021">MKRVPLVLAALMAQLGGAFVQVPGPCQARVELTQHDQMLTVAGHCRSTAPEPARYRYQLLLVRQSRAGRSQTSQGGEFTLLPNQDLVLSEVHVSRLAHDEYTAKLLIFNLTGQEVARDSADQTMIVH</sequence>
<evidence type="ECO:0000313" key="2">
    <source>
        <dbReference type="EMBL" id="GAA4036697.1"/>
    </source>
</evidence>
<gene>
    <name evidence="2" type="ORF">GCM10022409_22030</name>
</gene>
<keyword evidence="1" id="KW-0732">Signal</keyword>
<name>A0ABP7U5Z1_9BACT</name>
<dbReference type="InterPro" id="IPR047726">
    <property type="entry name" value="CsgH_dom"/>
</dbReference>
<evidence type="ECO:0000313" key="3">
    <source>
        <dbReference type="Proteomes" id="UP001501469"/>
    </source>
</evidence>
<dbReference type="Gene3D" id="2.60.40.2420">
    <property type="match status" value="1"/>
</dbReference>
<protein>
    <recommendedName>
        <fullName evidence="4">Curli assembly protein CsgC</fullName>
    </recommendedName>
</protein>
<organism evidence="2 3">
    <name type="scientific">Hymenobacter glaciei</name>
    <dbReference type="NCBI Taxonomy" id="877209"/>
    <lineage>
        <taxon>Bacteria</taxon>
        <taxon>Pseudomonadati</taxon>
        <taxon>Bacteroidota</taxon>
        <taxon>Cytophagia</taxon>
        <taxon>Cytophagales</taxon>
        <taxon>Hymenobacteraceae</taxon>
        <taxon>Hymenobacter</taxon>
    </lineage>
</organism>
<feature type="chain" id="PRO_5045981974" description="Curli assembly protein CsgC" evidence="1">
    <location>
        <begin position="21"/>
        <end position="127"/>
    </location>
</feature>
<dbReference type="InterPro" id="IPR053722">
    <property type="entry name" value="Curli_assembly_CsgC/AgfC"/>
</dbReference>